<dbReference type="SUPFAM" id="SSF144091">
    <property type="entry name" value="Rhomboid-like"/>
    <property type="match status" value="1"/>
</dbReference>
<dbReference type="GO" id="GO:0016020">
    <property type="term" value="C:membrane"/>
    <property type="evidence" value="ECO:0007669"/>
    <property type="project" value="UniProtKB-SubCell"/>
</dbReference>
<sequence>MNQFQSWYSRQPVALRTLIAINVVVYIAWQFLRWVEPINGFVYNVLALNTEWPGAVLMPWQLLTYNFLHLGAGFGGLLHIAFNMLWLYWIGKEFERMHGSHELLALYILGGVGGGLLSLLFGLLMPGFFGSIIHGASGSVLGVLMAVAILYPYKKVALIFLGTVKLLYLVLGFLAIDALLALSSSGVAVTAHWGGALAGFLCARAGQRGVDVTSWARFFFEGRSRGSRSRRSGRGSRTATEPKMGFLDRLEQWLGGDPKVGSSSGSSTDVKEASGRRSSQRSDQSSSGRSSGNTDEVDRILDKISEKGYDSLSEEEKRILYEASQS</sequence>
<feature type="transmembrane region" description="Helical" evidence="6">
    <location>
        <begin position="103"/>
        <end position="125"/>
    </location>
</feature>
<comment type="caution">
    <text evidence="9">The sequence shown here is derived from an EMBL/GenBank/DDBJ whole genome shotgun (WGS) entry which is preliminary data.</text>
</comment>
<accession>A0A2H3NZV5</accession>
<keyword evidence="4 6" id="KW-0472">Membrane</keyword>
<reference evidence="9 10" key="1">
    <citation type="submission" date="2017-10" db="EMBL/GenBank/DDBJ databases">
        <title>Draft genome of Longimonas halophila.</title>
        <authorList>
            <person name="Goh K.M."/>
            <person name="Shamsir M.S."/>
            <person name="Lim S.W."/>
        </authorList>
    </citation>
    <scope>NUCLEOTIDE SEQUENCE [LARGE SCALE GENOMIC DNA]</scope>
    <source>
        <strain evidence="9 10">KCTC 42399</strain>
    </source>
</reference>
<feature type="region of interest" description="Disordered" evidence="5">
    <location>
        <begin position="256"/>
        <end position="308"/>
    </location>
</feature>
<feature type="transmembrane region" description="Helical" evidence="6">
    <location>
        <begin position="67"/>
        <end position="91"/>
    </location>
</feature>
<feature type="transmembrane region" description="Helical" evidence="6">
    <location>
        <begin position="131"/>
        <end position="151"/>
    </location>
</feature>
<dbReference type="InterPro" id="IPR022764">
    <property type="entry name" value="Peptidase_S54_rhomboid_dom"/>
</dbReference>
<dbReference type="Gene3D" id="1.20.1540.10">
    <property type="entry name" value="Rhomboid-like"/>
    <property type="match status" value="1"/>
</dbReference>
<evidence type="ECO:0000313" key="9">
    <source>
        <dbReference type="EMBL" id="PEN08533.1"/>
    </source>
</evidence>
<keyword evidence="3 6" id="KW-1133">Transmembrane helix</keyword>
<dbReference type="AlphaFoldDB" id="A0A2H3NZV5"/>
<evidence type="ECO:0000256" key="6">
    <source>
        <dbReference type="SAM" id="Phobius"/>
    </source>
</evidence>
<dbReference type="PANTHER" id="PTHR43066:SF11">
    <property type="entry name" value="PEPTIDASE S54 RHOMBOID DOMAIN-CONTAINING PROTEIN"/>
    <property type="match status" value="1"/>
</dbReference>
<evidence type="ECO:0000259" key="8">
    <source>
        <dbReference type="Pfam" id="PF20216"/>
    </source>
</evidence>
<keyword evidence="2 6" id="KW-0812">Transmembrane</keyword>
<evidence type="ECO:0000256" key="4">
    <source>
        <dbReference type="ARBA" id="ARBA00023136"/>
    </source>
</evidence>
<dbReference type="EMBL" id="PDEP01000003">
    <property type="protein sequence ID" value="PEN08533.1"/>
    <property type="molecule type" value="Genomic_DNA"/>
</dbReference>
<name>A0A2H3NZV5_9BACT</name>
<feature type="compositionally biased region" description="Basic and acidic residues" evidence="5">
    <location>
        <begin position="296"/>
        <end position="308"/>
    </location>
</feature>
<keyword evidence="10" id="KW-1185">Reference proteome</keyword>
<feature type="transmembrane region" description="Helical" evidence="6">
    <location>
        <begin position="12"/>
        <end position="32"/>
    </location>
</feature>
<feature type="compositionally biased region" description="Low complexity" evidence="5">
    <location>
        <begin position="281"/>
        <end position="292"/>
    </location>
</feature>
<evidence type="ECO:0000256" key="5">
    <source>
        <dbReference type="SAM" id="MobiDB-lite"/>
    </source>
</evidence>
<dbReference type="PANTHER" id="PTHR43066">
    <property type="entry name" value="RHOMBOID-RELATED PROTEIN"/>
    <property type="match status" value="1"/>
</dbReference>
<organism evidence="9 10">
    <name type="scientific">Longimonas halophila</name>
    <dbReference type="NCBI Taxonomy" id="1469170"/>
    <lineage>
        <taxon>Bacteria</taxon>
        <taxon>Pseudomonadati</taxon>
        <taxon>Rhodothermota</taxon>
        <taxon>Rhodothermia</taxon>
        <taxon>Rhodothermales</taxon>
        <taxon>Salisaetaceae</taxon>
        <taxon>Longimonas</taxon>
    </lineage>
</organism>
<evidence type="ECO:0000256" key="2">
    <source>
        <dbReference type="ARBA" id="ARBA00022692"/>
    </source>
</evidence>
<dbReference type="GO" id="GO:0006508">
    <property type="term" value="P:proteolysis"/>
    <property type="evidence" value="ECO:0007669"/>
    <property type="project" value="UniProtKB-KW"/>
</dbReference>
<feature type="transmembrane region" description="Helical" evidence="6">
    <location>
        <begin position="158"/>
        <end position="182"/>
    </location>
</feature>
<evidence type="ECO:0000313" key="10">
    <source>
        <dbReference type="Proteomes" id="UP000221024"/>
    </source>
</evidence>
<gene>
    <name evidence="9" type="ORF">CRI93_04770</name>
</gene>
<evidence type="ECO:0000256" key="3">
    <source>
        <dbReference type="ARBA" id="ARBA00022989"/>
    </source>
</evidence>
<dbReference type="InterPro" id="IPR046483">
    <property type="entry name" value="DUF6576"/>
</dbReference>
<proteinExistence type="predicted"/>
<feature type="domain" description="DUF6576" evidence="8">
    <location>
        <begin position="295"/>
        <end position="325"/>
    </location>
</feature>
<keyword evidence="9" id="KW-0645">Protease</keyword>
<comment type="subcellular location">
    <subcellularLocation>
        <location evidence="1">Membrane</location>
        <topology evidence="1">Multi-pass membrane protein</topology>
    </subcellularLocation>
</comment>
<evidence type="ECO:0000259" key="7">
    <source>
        <dbReference type="Pfam" id="PF01694"/>
    </source>
</evidence>
<evidence type="ECO:0000256" key="1">
    <source>
        <dbReference type="ARBA" id="ARBA00004141"/>
    </source>
</evidence>
<dbReference type="GO" id="GO:0004252">
    <property type="term" value="F:serine-type endopeptidase activity"/>
    <property type="evidence" value="ECO:0007669"/>
    <property type="project" value="InterPro"/>
</dbReference>
<protein>
    <submittedName>
        <fullName evidence="9">Rhomboid family intramembrane serine protease</fullName>
    </submittedName>
</protein>
<feature type="domain" description="Peptidase S54 rhomboid" evidence="7">
    <location>
        <begin position="59"/>
        <end position="203"/>
    </location>
</feature>
<dbReference type="InterPro" id="IPR035952">
    <property type="entry name" value="Rhomboid-like_sf"/>
</dbReference>
<dbReference type="Pfam" id="PF01694">
    <property type="entry name" value="Rhomboid"/>
    <property type="match status" value="1"/>
</dbReference>
<dbReference type="Pfam" id="PF20216">
    <property type="entry name" value="DUF6576"/>
    <property type="match status" value="1"/>
</dbReference>
<dbReference type="Proteomes" id="UP000221024">
    <property type="component" value="Unassembled WGS sequence"/>
</dbReference>
<keyword evidence="9" id="KW-0378">Hydrolase</keyword>